<organism evidence="1 2">
    <name type="scientific">Sphaerisporangium aureirubrum</name>
    <dbReference type="NCBI Taxonomy" id="1544736"/>
    <lineage>
        <taxon>Bacteria</taxon>
        <taxon>Bacillati</taxon>
        <taxon>Actinomycetota</taxon>
        <taxon>Actinomycetes</taxon>
        <taxon>Streptosporangiales</taxon>
        <taxon>Streptosporangiaceae</taxon>
        <taxon>Sphaerisporangium</taxon>
    </lineage>
</organism>
<keyword evidence="2" id="KW-1185">Reference proteome</keyword>
<comment type="caution">
    <text evidence="1">The sequence shown here is derived from an EMBL/GenBank/DDBJ whole genome shotgun (WGS) entry which is preliminary data.</text>
</comment>
<sequence>MPAPPVTDLVTEHASPEGIRADLAKARSERASWDRRITRLTALLEQRLAQIEAGTWPPTPTAEERP</sequence>
<dbReference type="Proteomes" id="UP001596137">
    <property type="component" value="Unassembled WGS sequence"/>
</dbReference>
<protein>
    <submittedName>
        <fullName evidence="1">Uncharacterized protein</fullName>
    </submittedName>
</protein>
<proteinExistence type="predicted"/>
<accession>A0ABW1NCH1</accession>
<dbReference type="RefSeq" id="WP_380748415.1">
    <property type="nucleotide sequence ID" value="NZ_JBHSRF010000007.1"/>
</dbReference>
<evidence type="ECO:0000313" key="1">
    <source>
        <dbReference type="EMBL" id="MFC6081019.1"/>
    </source>
</evidence>
<gene>
    <name evidence="1" type="ORF">ACFP1K_07590</name>
</gene>
<name>A0ABW1NCH1_9ACTN</name>
<dbReference type="EMBL" id="JBHSRF010000007">
    <property type="protein sequence ID" value="MFC6081019.1"/>
    <property type="molecule type" value="Genomic_DNA"/>
</dbReference>
<reference evidence="2" key="1">
    <citation type="journal article" date="2019" name="Int. J. Syst. Evol. Microbiol.">
        <title>The Global Catalogue of Microorganisms (GCM) 10K type strain sequencing project: providing services to taxonomists for standard genome sequencing and annotation.</title>
        <authorList>
            <consortium name="The Broad Institute Genomics Platform"/>
            <consortium name="The Broad Institute Genome Sequencing Center for Infectious Disease"/>
            <person name="Wu L."/>
            <person name="Ma J."/>
        </authorList>
    </citation>
    <scope>NUCLEOTIDE SEQUENCE [LARGE SCALE GENOMIC DNA]</scope>
    <source>
        <strain evidence="2">JCM 30346</strain>
    </source>
</reference>
<evidence type="ECO:0000313" key="2">
    <source>
        <dbReference type="Proteomes" id="UP001596137"/>
    </source>
</evidence>